<feature type="transmembrane region" description="Helical" evidence="1">
    <location>
        <begin position="113"/>
        <end position="133"/>
    </location>
</feature>
<dbReference type="OrthoDB" id="822156at2"/>
<dbReference type="RefSeq" id="WP_111609560.1">
    <property type="nucleotide sequence ID" value="NZ_QLLK01000001.1"/>
</dbReference>
<sequence length="247" mass="28893">MGKTLKLNEFLYQRSAIYLIAFFAFALLAFWSSYFSVLGREMSFYMHFHGIFMTLWVLLLIVQALLIRIKKYVIHRLLGKVSYVTFPILILSTFLLIHATIRKSDVVDLGTYFSTALMINGTIVLVIIYSLGIIYRKDRLTHARYMVCTIFPLFTPITDRIIYKYIPSLIEYAPTMEGMPVVPFYGYAMADVLVIALAIWDWRVHKRKGVFLIVLVLLLCYHISLFTFYKLEFWKAFSAWFYGLSLT</sequence>
<proteinExistence type="predicted"/>
<evidence type="ECO:0000313" key="2">
    <source>
        <dbReference type="EMBL" id="RAI94847.1"/>
    </source>
</evidence>
<dbReference type="EMBL" id="QLLK01000001">
    <property type="protein sequence ID" value="RAI94847.1"/>
    <property type="molecule type" value="Genomic_DNA"/>
</dbReference>
<reference evidence="2 3" key="1">
    <citation type="submission" date="2018-06" db="EMBL/GenBank/DDBJ databases">
        <title>Genomic Encyclopedia of Archaeal and Bacterial Type Strains, Phase II (KMG-II): from individual species to whole genera.</title>
        <authorList>
            <person name="Goeker M."/>
        </authorList>
    </citation>
    <scope>NUCLEOTIDE SEQUENCE [LARGE SCALE GENOMIC DNA]</scope>
    <source>
        <strain evidence="2 3">DSM 23446</strain>
    </source>
</reference>
<feature type="transmembrane region" description="Helical" evidence="1">
    <location>
        <begin position="81"/>
        <end position="101"/>
    </location>
</feature>
<keyword evidence="3" id="KW-1185">Reference proteome</keyword>
<evidence type="ECO:0000313" key="3">
    <source>
        <dbReference type="Proteomes" id="UP000249610"/>
    </source>
</evidence>
<feature type="transmembrane region" description="Helical" evidence="1">
    <location>
        <begin position="145"/>
        <end position="163"/>
    </location>
</feature>
<gene>
    <name evidence="2" type="ORF">LV83_00094</name>
</gene>
<feature type="transmembrane region" description="Helical" evidence="1">
    <location>
        <begin position="46"/>
        <end position="69"/>
    </location>
</feature>
<accession>A0A327PTS2</accession>
<feature type="transmembrane region" description="Helical" evidence="1">
    <location>
        <begin position="209"/>
        <end position="229"/>
    </location>
</feature>
<evidence type="ECO:0000256" key="1">
    <source>
        <dbReference type="SAM" id="Phobius"/>
    </source>
</evidence>
<keyword evidence="1" id="KW-0812">Transmembrane</keyword>
<organism evidence="2 3">
    <name type="scientific">Algoriphagus yeomjeoni</name>
    <dbReference type="NCBI Taxonomy" id="291403"/>
    <lineage>
        <taxon>Bacteria</taxon>
        <taxon>Pseudomonadati</taxon>
        <taxon>Bacteroidota</taxon>
        <taxon>Cytophagia</taxon>
        <taxon>Cytophagales</taxon>
        <taxon>Cyclobacteriaceae</taxon>
        <taxon>Algoriphagus</taxon>
    </lineage>
</organism>
<feature type="transmembrane region" description="Helical" evidence="1">
    <location>
        <begin position="183"/>
        <end position="202"/>
    </location>
</feature>
<name>A0A327PTS2_9BACT</name>
<protein>
    <submittedName>
        <fullName evidence="2">Uncharacterized protein</fullName>
    </submittedName>
</protein>
<comment type="caution">
    <text evidence="2">The sequence shown here is derived from an EMBL/GenBank/DDBJ whole genome shotgun (WGS) entry which is preliminary data.</text>
</comment>
<keyword evidence="1" id="KW-0472">Membrane</keyword>
<keyword evidence="1" id="KW-1133">Transmembrane helix</keyword>
<dbReference type="AlphaFoldDB" id="A0A327PTS2"/>
<feature type="transmembrane region" description="Helical" evidence="1">
    <location>
        <begin position="16"/>
        <end position="34"/>
    </location>
</feature>
<dbReference type="Proteomes" id="UP000249610">
    <property type="component" value="Unassembled WGS sequence"/>
</dbReference>